<dbReference type="GeneID" id="74942183"/>
<evidence type="ECO:0000259" key="2">
    <source>
        <dbReference type="Pfam" id="PF08241"/>
    </source>
</evidence>
<dbReference type="GO" id="GO:0032259">
    <property type="term" value="P:methylation"/>
    <property type="evidence" value="ECO:0007669"/>
    <property type="project" value="UniProtKB-KW"/>
</dbReference>
<feature type="domain" description="Methyltransferase type 11" evidence="2">
    <location>
        <begin position="70"/>
        <end position="142"/>
    </location>
</feature>
<proteinExistence type="predicted"/>
<accession>A0A9E7UC99</accession>
<reference evidence="3" key="1">
    <citation type="submission" date="2022-09" db="EMBL/GenBank/DDBJ databases">
        <title>Diverse halophilic archaea isolated from saline environments.</title>
        <authorList>
            <person name="Cui H.-L."/>
        </authorList>
    </citation>
    <scope>NUCLEOTIDE SEQUENCE</scope>
    <source>
        <strain evidence="3">ZS-35-S2</strain>
    </source>
</reference>
<dbReference type="PANTHER" id="PTHR43036">
    <property type="entry name" value="OSJNBB0011N17.9 PROTEIN"/>
    <property type="match status" value="1"/>
</dbReference>
<name>A0A9E7UC99_9EURY</name>
<dbReference type="PANTHER" id="PTHR43036:SF2">
    <property type="entry name" value="OS04G0481300 PROTEIN"/>
    <property type="match status" value="1"/>
</dbReference>
<keyword evidence="3" id="KW-0489">Methyltransferase</keyword>
<evidence type="ECO:0000313" key="3">
    <source>
        <dbReference type="EMBL" id="UWM56058.1"/>
    </source>
</evidence>
<dbReference type="Proteomes" id="UP001057580">
    <property type="component" value="Chromosome"/>
</dbReference>
<evidence type="ECO:0000313" key="4">
    <source>
        <dbReference type="Proteomes" id="UP001057580"/>
    </source>
</evidence>
<organism evidence="3 4">
    <name type="scientific">Salinirubellus salinus</name>
    <dbReference type="NCBI Taxonomy" id="1364945"/>
    <lineage>
        <taxon>Archaea</taxon>
        <taxon>Methanobacteriati</taxon>
        <taxon>Methanobacteriota</taxon>
        <taxon>Stenosarchaea group</taxon>
        <taxon>Halobacteria</taxon>
        <taxon>Halobacteriales</taxon>
        <taxon>Natronomonadaceae</taxon>
        <taxon>Salinirubellus</taxon>
    </lineage>
</organism>
<keyword evidence="4" id="KW-1185">Reference proteome</keyword>
<dbReference type="KEGG" id="ssai:N0B31_07135"/>
<feature type="region of interest" description="Disordered" evidence="1">
    <location>
        <begin position="1"/>
        <end position="20"/>
    </location>
</feature>
<gene>
    <name evidence="3" type="ORF">N0B31_07135</name>
</gene>
<dbReference type="SUPFAM" id="SSF53335">
    <property type="entry name" value="S-adenosyl-L-methionine-dependent methyltransferases"/>
    <property type="match status" value="1"/>
</dbReference>
<keyword evidence="3" id="KW-0808">Transferase</keyword>
<dbReference type="InterPro" id="IPR013216">
    <property type="entry name" value="Methyltransf_11"/>
</dbReference>
<dbReference type="Pfam" id="PF08241">
    <property type="entry name" value="Methyltransf_11"/>
    <property type="match status" value="1"/>
</dbReference>
<dbReference type="Gene3D" id="3.40.50.150">
    <property type="entry name" value="Vaccinia Virus protein VP39"/>
    <property type="match status" value="1"/>
</dbReference>
<protein>
    <submittedName>
        <fullName evidence="3">Class I SAM-dependent methyltransferase</fullName>
    </submittedName>
</protein>
<dbReference type="InterPro" id="IPR029063">
    <property type="entry name" value="SAM-dependent_MTases_sf"/>
</dbReference>
<dbReference type="EMBL" id="CP104003">
    <property type="protein sequence ID" value="UWM56058.1"/>
    <property type="molecule type" value="Genomic_DNA"/>
</dbReference>
<dbReference type="CDD" id="cd02440">
    <property type="entry name" value="AdoMet_MTases"/>
    <property type="match status" value="1"/>
</dbReference>
<dbReference type="GO" id="GO:0008757">
    <property type="term" value="F:S-adenosylmethionine-dependent methyltransferase activity"/>
    <property type="evidence" value="ECO:0007669"/>
    <property type="project" value="InterPro"/>
</dbReference>
<dbReference type="RefSeq" id="WP_260595178.1">
    <property type="nucleotide sequence ID" value="NZ_CP104003.1"/>
</dbReference>
<dbReference type="AlphaFoldDB" id="A0A9E7UC99"/>
<evidence type="ECO:0000256" key="1">
    <source>
        <dbReference type="SAM" id="MobiDB-lite"/>
    </source>
</evidence>
<sequence length="202" mass="23056">MTEVLSDSERRKIDDGDDGSFYDQPRYVQHVDDGFRERLTDLYATELQPGDRVLDLMGSWVSHLPDFELAVVGHGLNREELAANERYDEWFVRNLNEDQSLPFEDGSFDAVVCAVSVQYLQYPGRVFAELARVLRPDGVVVVSFSNRMFFQKAVAAWLNREMEGRADLIRSYLDATGAFGPVRVVHETPQSDPFYAVVARRL</sequence>